<sequence>MSSRPLELASYQFFPQGNRDKILLEEDADGVWFDFQQADPTDKLYIQLFDQGFQYPPSKLYRADASFGQAESVTLTCELEAETSCDVQMFKMQYGQKRRMHSETEWLTVNGKTTCSLQLKRVKGADYFKIAFKFLLEGDMRVRLTALHVNRLVPIKQEESYHVI</sequence>
<protein>
    <submittedName>
        <fullName evidence="1">Uncharacterized protein</fullName>
    </submittedName>
</protein>
<organism evidence="1 2">
    <name type="scientific">Exiguobacterium undae</name>
    <dbReference type="NCBI Taxonomy" id="169177"/>
    <lineage>
        <taxon>Bacteria</taxon>
        <taxon>Bacillati</taxon>
        <taxon>Bacillota</taxon>
        <taxon>Bacilli</taxon>
        <taxon>Bacillales</taxon>
        <taxon>Bacillales Family XII. Incertae Sedis</taxon>
        <taxon>Exiguobacterium</taxon>
    </lineage>
</organism>
<evidence type="ECO:0000313" key="2">
    <source>
        <dbReference type="Proteomes" id="UP000078447"/>
    </source>
</evidence>
<dbReference type="RefSeq" id="WP_028106804.1">
    <property type="nucleotide sequence ID" value="NZ_LVVL01000001.1"/>
</dbReference>
<name>A0ABX2VD17_9BACL</name>
<reference evidence="1 2" key="1">
    <citation type="submission" date="2016-03" db="EMBL/GenBank/DDBJ databases">
        <authorList>
            <person name="Cho S.-Y."/>
            <person name="Lim S."/>
            <person name="Kim H."/>
            <person name="Soh E.H."/>
            <person name="Moon J.S."/>
        </authorList>
    </citation>
    <scope>NUCLEOTIDE SEQUENCE [LARGE SCALE GENOMIC DNA]</scope>
    <source>
        <strain evidence="1 2">KCTC 3810</strain>
    </source>
</reference>
<gene>
    <name evidence="1" type="ORF">A3783_09425</name>
</gene>
<dbReference type="Proteomes" id="UP000078447">
    <property type="component" value="Unassembled WGS sequence"/>
</dbReference>
<evidence type="ECO:0000313" key="1">
    <source>
        <dbReference type="EMBL" id="OAN16125.1"/>
    </source>
</evidence>
<dbReference type="EMBL" id="LVVL01000001">
    <property type="protein sequence ID" value="OAN16125.1"/>
    <property type="molecule type" value="Genomic_DNA"/>
</dbReference>
<proteinExistence type="predicted"/>
<comment type="caution">
    <text evidence="1">The sequence shown here is derived from an EMBL/GenBank/DDBJ whole genome shotgun (WGS) entry which is preliminary data.</text>
</comment>
<accession>A0ABX2VD17</accession>
<keyword evidence="2" id="KW-1185">Reference proteome</keyword>